<dbReference type="Pfam" id="PF00482">
    <property type="entry name" value="T2SSF"/>
    <property type="match status" value="1"/>
</dbReference>
<feature type="region of interest" description="Disordered" evidence="6">
    <location>
        <begin position="1"/>
        <end position="111"/>
    </location>
</feature>
<dbReference type="Proteomes" id="UP000294853">
    <property type="component" value="Chromosome"/>
</dbReference>
<dbReference type="GO" id="GO:0005886">
    <property type="term" value="C:plasma membrane"/>
    <property type="evidence" value="ECO:0007669"/>
    <property type="project" value="UniProtKB-SubCell"/>
</dbReference>
<keyword evidence="2" id="KW-1003">Cell membrane</keyword>
<feature type="compositionally biased region" description="Basic residues" evidence="6">
    <location>
        <begin position="34"/>
        <end position="63"/>
    </location>
</feature>
<feature type="compositionally biased region" description="Low complexity" evidence="6">
    <location>
        <begin position="1"/>
        <end position="18"/>
    </location>
</feature>
<evidence type="ECO:0000256" key="7">
    <source>
        <dbReference type="SAM" id="Phobius"/>
    </source>
</evidence>
<dbReference type="PANTHER" id="PTHR35007">
    <property type="entry name" value="INTEGRAL MEMBRANE PROTEIN-RELATED"/>
    <property type="match status" value="1"/>
</dbReference>
<feature type="transmembrane region" description="Helical" evidence="7">
    <location>
        <begin position="190"/>
        <end position="220"/>
    </location>
</feature>
<keyword evidence="10" id="KW-1185">Reference proteome</keyword>
<evidence type="ECO:0000313" key="10">
    <source>
        <dbReference type="Proteomes" id="UP000294853"/>
    </source>
</evidence>
<dbReference type="OrthoDB" id="3267562at2"/>
<dbReference type="EMBL" id="CP038436">
    <property type="protein sequence ID" value="QBX55094.1"/>
    <property type="molecule type" value="Genomic_DNA"/>
</dbReference>
<evidence type="ECO:0000256" key="1">
    <source>
        <dbReference type="ARBA" id="ARBA00004651"/>
    </source>
</evidence>
<sequence>MPCDLAGRSGSRAATLARAARRPEGRRVPAAPRRGPRGRRRSVGRGRRGGGDHRRRRQHRRRLDHPGQGGARWCAARTRGRREGAAPPRRPARCDPPLRRRPAHRAAHGPCGLPGAAARRLAPVEAHAHLGAADAWRLVVDDEVLGPLGQALVRSQRTGASVAETVERLADELEREAAATAEDRARRVGVVAAVPLGLCLLPAFMLLGIVPSVAALLASITT</sequence>
<evidence type="ECO:0000256" key="4">
    <source>
        <dbReference type="ARBA" id="ARBA00022989"/>
    </source>
</evidence>
<evidence type="ECO:0000256" key="3">
    <source>
        <dbReference type="ARBA" id="ARBA00022692"/>
    </source>
</evidence>
<feature type="domain" description="Type II secretion system protein GspF" evidence="8">
    <location>
        <begin position="133"/>
        <end position="207"/>
    </location>
</feature>
<dbReference type="InterPro" id="IPR018076">
    <property type="entry name" value="T2SS_GspF_dom"/>
</dbReference>
<dbReference type="KEGG" id="nsn:EXE58_06245"/>
<evidence type="ECO:0000256" key="2">
    <source>
        <dbReference type="ARBA" id="ARBA00022475"/>
    </source>
</evidence>
<evidence type="ECO:0000313" key="9">
    <source>
        <dbReference type="EMBL" id="QBX55094.1"/>
    </source>
</evidence>
<evidence type="ECO:0000256" key="5">
    <source>
        <dbReference type="ARBA" id="ARBA00023136"/>
    </source>
</evidence>
<name>A0A4P7ID78_9ACTN</name>
<protein>
    <recommendedName>
        <fullName evidence="8">Type II secretion system protein GspF domain-containing protein</fullName>
    </recommendedName>
</protein>
<proteinExistence type="predicted"/>
<evidence type="ECO:0000256" key="6">
    <source>
        <dbReference type="SAM" id="MobiDB-lite"/>
    </source>
</evidence>
<dbReference type="AlphaFoldDB" id="A0A4P7ID78"/>
<keyword evidence="4 7" id="KW-1133">Transmembrane helix</keyword>
<accession>A0A4P7ID78</accession>
<keyword evidence="5 7" id="KW-0472">Membrane</keyword>
<comment type="subcellular location">
    <subcellularLocation>
        <location evidence="1">Cell membrane</location>
        <topology evidence="1">Multi-pass membrane protein</topology>
    </subcellularLocation>
</comment>
<evidence type="ECO:0000259" key="8">
    <source>
        <dbReference type="Pfam" id="PF00482"/>
    </source>
</evidence>
<organism evidence="9 10">
    <name type="scientific">Nocardioides seonyuensis</name>
    <dbReference type="NCBI Taxonomy" id="2518371"/>
    <lineage>
        <taxon>Bacteria</taxon>
        <taxon>Bacillati</taxon>
        <taxon>Actinomycetota</taxon>
        <taxon>Actinomycetes</taxon>
        <taxon>Propionibacteriales</taxon>
        <taxon>Nocardioidaceae</taxon>
        <taxon>Nocardioides</taxon>
    </lineage>
</organism>
<dbReference type="PANTHER" id="PTHR35007:SF3">
    <property type="entry name" value="POSSIBLE CONSERVED ALANINE RICH MEMBRANE PROTEIN"/>
    <property type="match status" value="1"/>
</dbReference>
<reference evidence="9 10" key="1">
    <citation type="submission" date="2019-03" db="EMBL/GenBank/DDBJ databases">
        <title>Three New Species of Nocardioides, Nocardioides euryhalodurans sp. nov., Nocardioides seonyuensis sp. nov. and Nocardioides eburneoflavus sp. nov. Iolated from Soil.</title>
        <authorList>
            <person name="Roh S.G."/>
            <person name="Lee C."/>
            <person name="Kim M.-K."/>
            <person name="Kim S.B."/>
        </authorList>
    </citation>
    <scope>NUCLEOTIDE SEQUENCE [LARGE SCALE GENOMIC DNA]</scope>
    <source>
        <strain evidence="9 10">MMS17-SY207-3</strain>
    </source>
</reference>
<gene>
    <name evidence="9" type="ORF">EXE58_06245</name>
</gene>
<keyword evidence="3 7" id="KW-0812">Transmembrane</keyword>